<proteinExistence type="predicted"/>
<dbReference type="Gene3D" id="3.90.1200.10">
    <property type="match status" value="1"/>
</dbReference>
<evidence type="ECO:0000313" key="2">
    <source>
        <dbReference type="Proteomes" id="UP000586947"/>
    </source>
</evidence>
<dbReference type="Proteomes" id="UP000586947">
    <property type="component" value="Unassembled WGS sequence"/>
</dbReference>
<dbReference type="InterPro" id="IPR011009">
    <property type="entry name" value="Kinase-like_dom_sf"/>
</dbReference>
<accession>A0A840W8J9</accession>
<dbReference type="NCBIfam" id="NF038156">
    <property type="entry name" value="lant_syn_V_LxmK"/>
    <property type="match status" value="1"/>
</dbReference>
<dbReference type="AlphaFoldDB" id="A0A840W8J9"/>
<keyword evidence="2" id="KW-1185">Reference proteome</keyword>
<evidence type="ECO:0000313" key="1">
    <source>
        <dbReference type="EMBL" id="MBB5481348.1"/>
    </source>
</evidence>
<dbReference type="EMBL" id="JACHDP010000001">
    <property type="protein sequence ID" value="MBB5481348.1"/>
    <property type="molecule type" value="Genomic_DNA"/>
</dbReference>
<evidence type="ECO:0008006" key="3">
    <source>
        <dbReference type="Google" id="ProtNLM"/>
    </source>
</evidence>
<reference evidence="1 2" key="1">
    <citation type="submission" date="2020-08" db="EMBL/GenBank/DDBJ databases">
        <title>Sequencing the genomes of 1000 actinobacteria strains.</title>
        <authorList>
            <person name="Klenk H.-P."/>
        </authorList>
    </citation>
    <scope>NUCLEOTIDE SEQUENCE [LARGE SCALE GENOMIC DNA]</scope>
    <source>
        <strain evidence="1 2">DSM 103125</strain>
    </source>
</reference>
<protein>
    <recommendedName>
        <fullName evidence="3">Aminoglycoside phosphotransferase domain-containing protein</fullName>
    </recommendedName>
</protein>
<dbReference type="RefSeq" id="WP_221309963.1">
    <property type="nucleotide sequence ID" value="NZ_BMNF01000004.1"/>
</dbReference>
<comment type="caution">
    <text evidence="1">The sequence shown here is derived from an EMBL/GenBank/DDBJ whole genome shotgun (WGS) entry which is preliminary data.</text>
</comment>
<dbReference type="SUPFAM" id="SSF56112">
    <property type="entry name" value="Protein kinase-like (PK-like)"/>
    <property type="match status" value="1"/>
</dbReference>
<organism evidence="1 2">
    <name type="scientific">Micromonospora parathelypteridis</name>
    <dbReference type="NCBI Taxonomy" id="1839617"/>
    <lineage>
        <taxon>Bacteria</taxon>
        <taxon>Bacillati</taxon>
        <taxon>Actinomycetota</taxon>
        <taxon>Actinomycetes</taxon>
        <taxon>Micromonosporales</taxon>
        <taxon>Micromonosporaceae</taxon>
        <taxon>Micromonospora</taxon>
    </lineage>
</organism>
<name>A0A840W8J9_9ACTN</name>
<sequence>MVTKQVMPINLDLAPEVDRLLLELGVGPFVRETVTSPIGRNDAWAGVTENGRDVFVKRLTGRAGDTQGRLRRLLDFEKYAADASFDNVHWPQFIGSDEENFIVVFERIDDAVNGATLMVDETFTLEHAHQVGRAIGHLHSTPPAATVDLDDTTPGFPPVGLLEGIPLSMFLRSSAGEIEAWRLLQNDPELIAAVRRLRDAEAQAPKVPSHCDLRVDQLLIGPEGLFLTDWEEFRLADPARDVGAFAGEWIYRSVLDLVTNRGDDAFLDTEFTHDLVLRRGVDKMRRLLPLVHEFWRAYREVRPEVDDGLAVRATAFAGWHLLDRLIAGALSSARLSAIQRAAAGVGRAALVNPEKFATTLGFGGDR</sequence>
<gene>
    <name evidence="1" type="ORF">HNR20_005853</name>
</gene>